<evidence type="ECO:0000259" key="11">
    <source>
        <dbReference type="PROSITE" id="PS50089"/>
    </source>
</evidence>
<keyword evidence="2 9" id="KW-0812">Transmembrane</keyword>
<evidence type="ECO:0000256" key="3">
    <source>
        <dbReference type="ARBA" id="ARBA00022723"/>
    </source>
</evidence>
<sequence length="339" mass="38079">MGQKGFCRPWLWIWLLAWAAHRTNASLLYWSAYVTIADGNRTLGPCECGLYGLHSPLNSAQGLVALPRNDPLACNDTAFDAPEEPWIALVKRGDCLYTDKIEAAKSQNASAVVIYNIDGTGNETNEMMHPETGDIVVIMIGNAFGKDISHMVMNGSKVYMKIERGNPRGLLSNPVWIWIMCFIFITVTALTLGYFTIVSVRRIHQIWRFRCEQTHLKSVAQKAIQKLKVRTLKRGDEEVGSEAHSCAVCIEGYKEGEVVTVLTCSHFFHKSCIEPWLLEHRTCPMCKSDILGAKVSHSPKVFEEMSPVLRCVAFIVVLTKERSHDNPAFEEDMTNTVKK</sequence>
<name>A0AAY4ERN0_9TELE</name>
<dbReference type="PROSITE" id="PS50089">
    <property type="entry name" value="ZF_RING_2"/>
    <property type="match status" value="1"/>
</dbReference>
<evidence type="ECO:0000256" key="9">
    <source>
        <dbReference type="SAM" id="Phobius"/>
    </source>
</evidence>
<dbReference type="Gene3D" id="3.50.30.30">
    <property type="match status" value="1"/>
</dbReference>
<feature type="chain" id="PRO_5044298279" description="RING-type domain-containing protein" evidence="10">
    <location>
        <begin position="26"/>
        <end position="339"/>
    </location>
</feature>
<dbReference type="Ensembl" id="ENSDCDT00010070598.1">
    <property type="protein sequence ID" value="ENSDCDP00010059866.1"/>
    <property type="gene ID" value="ENSDCDG00010033389.1"/>
</dbReference>
<keyword evidence="13" id="KW-1185">Reference proteome</keyword>
<evidence type="ECO:0000256" key="1">
    <source>
        <dbReference type="ARBA" id="ARBA00004370"/>
    </source>
</evidence>
<dbReference type="PANTHER" id="PTHR16200">
    <property type="entry name" value="RING ZINC FINGER"/>
    <property type="match status" value="1"/>
</dbReference>
<dbReference type="CDD" id="cd02122">
    <property type="entry name" value="PA_GRAIL_like"/>
    <property type="match status" value="1"/>
</dbReference>
<dbReference type="Gene3D" id="3.30.40.10">
    <property type="entry name" value="Zinc/RING finger domain, C3HC4 (zinc finger)"/>
    <property type="match status" value="1"/>
</dbReference>
<dbReference type="SMART" id="SM00184">
    <property type="entry name" value="RING"/>
    <property type="match status" value="1"/>
</dbReference>
<keyword evidence="3" id="KW-0479">Metal-binding</keyword>
<evidence type="ECO:0000256" key="10">
    <source>
        <dbReference type="SAM" id="SignalP"/>
    </source>
</evidence>
<dbReference type="GO" id="GO:0008270">
    <property type="term" value="F:zinc ion binding"/>
    <property type="evidence" value="ECO:0007669"/>
    <property type="project" value="UniProtKB-KW"/>
</dbReference>
<dbReference type="InterPro" id="IPR001841">
    <property type="entry name" value="Znf_RING"/>
</dbReference>
<reference evidence="12" key="2">
    <citation type="submission" date="2025-08" db="UniProtKB">
        <authorList>
            <consortium name="Ensembl"/>
        </authorList>
    </citation>
    <scope>IDENTIFICATION</scope>
</reference>
<dbReference type="SUPFAM" id="SSF57850">
    <property type="entry name" value="RING/U-box"/>
    <property type="match status" value="1"/>
</dbReference>
<evidence type="ECO:0000256" key="5">
    <source>
        <dbReference type="ARBA" id="ARBA00022833"/>
    </source>
</evidence>
<dbReference type="GeneTree" id="ENSGT00940000158347"/>
<feature type="domain" description="RING-type" evidence="11">
    <location>
        <begin position="246"/>
        <end position="287"/>
    </location>
</feature>
<evidence type="ECO:0000256" key="7">
    <source>
        <dbReference type="ARBA" id="ARBA00023136"/>
    </source>
</evidence>
<dbReference type="FunFam" id="3.30.40.10:FF:000009">
    <property type="entry name" value="E3 ubiquitin-protein ligase RNF130"/>
    <property type="match status" value="1"/>
</dbReference>
<evidence type="ECO:0000256" key="6">
    <source>
        <dbReference type="ARBA" id="ARBA00022989"/>
    </source>
</evidence>
<dbReference type="InterPro" id="IPR051073">
    <property type="entry name" value="ZNRF3_Arkadia_E3_ligases"/>
</dbReference>
<accession>A0AAY4ERN0</accession>
<keyword evidence="6 9" id="KW-1133">Transmembrane helix</keyword>
<keyword evidence="10" id="KW-0732">Signal</keyword>
<comment type="subcellular location">
    <subcellularLocation>
        <location evidence="1">Membrane</location>
    </subcellularLocation>
</comment>
<dbReference type="InterPro" id="IPR003137">
    <property type="entry name" value="PA_domain"/>
</dbReference>
<proteinExistence type="predicted"/>
<dbReference type="AlphaFoldDB" id="A0AAY4ERN0"/>
<dbReference type="Pfam" id="PF13639">
    <property type="entry name" value="zf-RING_2"/>
    <property type="match status" value="1"/>
</dbReference>
<keyword evidence="4 8" id="KW-0863">Zinc-finger</keyword>
<dbReference type="Proteomes" id="UP000694580">
    <property type="component" value="Chromosome 18"/>
</dbReference>
<keyword evidence="5" id="KW-0862">Zinc</keyword>
<evidence type="ECO:0000256" key="4">
    <source>
        <dbReference type="ARBA" id="ARBA00022771"/>
    </source>
</evidence>
<feature type="transmembrane region" description="Helical" evidence="9">
    <location>
        <begin position="175"/>
        <end position="200"/>
    </location>
</feature>
<feature type="signal peptide" evidence="10">
    <location>
        <begin position="1"/>
        <end position="25"/>
    </location>
</feature>
<protein>
    <recommendedName>
        <fullName evidence="11">RING-type domain-containing protein</fullName>
    </recommendedName>
</protein>
<reference evidence="12" key="3">
    <citation type="submission" date="2025-09" db="UniProtKB">
        <authorList>
            <consortium name="Ensembl"/>
        </authorList>
    </citation>
    <scope>IDENTIFICATION</scope>
</reference>
<gene>
    <name evidence="12" type="primary">LOC114767785</name>
</gene>
<evidence type="ECO:0000256" key="8">
    <source>
        <dbReference type="PROSITE-ProRule" id="PRU00175"/>
    </source>
</evidence>
<dbReference type="Pfam" id="PF02225">
    <property type="entry name" value="PA"/>
    <property type="match status" value="1"/>
</dbReference>
<dbReference type="SUPFAM" id="SSF52025">
    <property type="entry name" value="PA domain"/>
    <property type="match status" value="1"/>
</dbReference>
<evidence type="ECO:0000313" key="12">
    <source>
        <dbReference type="Ensembl" id="ENSDCDP00010059866.1"/>
    </source>
</evidence>
<evidence type="ECO:0000256" key="2">
    <source>
        <dbReference type="ARBA" id="ARBA00022692"/>
    </source>
</evidence>
<dbReference type="InterPro" id="IPR046450">
    <property type="entry name" value="PA_dom_sf"/>
</dbReference>
<dbReference type="InterPro" id="IPR013083">
    <property type="entry name" value="Znf_RING/FYVE/PHD"/>
</dbReference>
<dbReference type="FunFam" id="3.50.30.30:FF:000003">
    <property type="entry name" value="E3 ubiquitin-protein ligase RNF128"/>
    <property type="match status" value="1"/>
</dbReference>
<keyword evidence="7 9" id="KW-0472">Membrane</keyword>
<evidence type="ECO:0000313" key="13">
    <source>
        <dbReference type="Proteomes" id="UP000694580"/>
    </source>
</evidence>
<organism evidence="12 13">
    <name type="scientific">Denticeps clupeoides</name>
    <name type="common">denticle herring</name>
    <dbReference type="NCBI Taxonomy" id="299321"/>
    <lineage>
        <taxon>Eukaryota</taxon>
        <taxon>Metazoa</taxon>
        <taxon>Chordata</taxon>
        <taxon>Craniata</taxon>
        <taxon>Vertebrata</taxon>
        <taxon>Euteleostomi</taxon>
        <taxon>Actinopterygii</taxon>
        <taxon>Neopterygii</taxon>
        <taxon>Teleostei</taxon>
        <taxon>Clupei</taxon>
        <taxon>Clupeiformes</taxon>
        <taxon>Denticipitoidei</taxon>
        <taxon>Denticipitidae</taxon>
        <taxon>Denticeps</taxon>
    </lineage>
</organism>
<dbReference type="GO" id="GO:0016020">
    <property type="term" value="C:membrane"/>
    <property type="evidence" value="ECO:0007669"/>
    <property type="project" value="UniProtKB-SubCell"/>
</dbReference>
<reference evidence="12 13" key="1">
    <citation type="submission" date="2020-06" db="EMBL/GenBank/DDBJ databases">
        <authorList>
            <consortium name="Wellcome Sanger Institute Data Sharing"/>
        </authorList>
    </citation>
    <scope>NUCLEOTIDE SEQUENCE [LARGE SCALE GENOMIC DNA]</scope>
</reference>